<dbReference type="Pfam" id="PF00069">
    <property type="entry name" value="Pkinase"/>
    <property type="match status" value="1"/>
</dbReference>
<feature type="domain" description="Protein kinase" evidence="3">
    <location>
        <begin position="70"/>
        <end position="345"/>
    </location>
</feature>
<name>A0A067NKX5_PLEO1</name>
<dbReference type="HOGENOM" id="CLU_044121_2_1_1"/>
<keyword evidence="1" id="KW-0547">Nucleotide-binding</keyword>
<dbReference type="GO" id="GO:0005524">
    <property type="term" value="F:ATP binding"/>
    <property type="evidence" value="ECO:0007669"/>
    <property type="project" value="UniProtKB-KW"/>
</dbReference>
<dbReference type="STRING" id="1137138.A0A067NKX5"/>
<dbReference type="Proteomes" id="UP000027073">
    <property type="component" value="Unassembled WGS sequence"/>
</dbReference>
<dbReference type="PANTHER" id="PTHR24346">
    <property type="entry name" value="MAP/MICROTUBULE AFFINITY-REGULATING KINASE"/>
    <property type="match status" value="1"/>
</dbReference>
<dbReference type="GO" id="GO:0035556">
    <property type="term" value="P:intracellular signal transduction"/>
    <property type="evidence" value="ECO:0007669"/>
    <property type="project" value="TreeGrafter"/>
</dbReference>
<dbReference type="SMART" id="SM00220">
    <property type="entry name" value="S_TKc"/>
    <property type="match status" value="1"/>
</dbReference>
<dbReference type="GO" id="GO:0005737">
    <property type="term" value="C:cytoplasm"/>
    <property type="evidence" value="ECO:0007669"/>
    <property type="project" value="TreeGrafter"/>
</dbReference>
<evidence type="ECO:0000256" key="1">
    <source>
        <dbReference type="ARBA" id="ARBA00022741"/>
    </source>
</evidence>
<dbReference type="InParanoid" id="A0A067NKX5"/>
<dbReference type="OrthoDB" id="5987198at2759"/>
<proteinExistence type="predicted"/>
<dbReference type="Gene3D" id="1.10.510.10">
    <property type="entry name" value="Transferase(Phosphotransferase) domain 1"/>
    <property type="match status" value="1"/>
</dbReference>
<reference evidence="5" key="1">
    <citation type="journal article" date="2014" name="Proc. Natl. Acad. Sci. U.S.A.">
        <title>Extensive sampling of basidiomycete genomes demonstrates inadequacy of the white-rot/brown-rot paradigm for wood decay fungi.</title>
        <authorList>
            <person name="Riley R."/>
            <person name="Salamov A.A."/>
            <person name="Brown D.W."/>
            <person name="Nagy L.G."/>
            <person name="Floudas D."/>
            <person name="Held B.W."/>
            <person name="Levasseur A."/>
            <person name="Lombard V."/>
            <person name="Morin E."/>
            <person name="Otillar R."/>
            <person name="Lindquist E.A."/>
            <person name="Sun H."/>
            <person name="LaButti K.M."/>
            <person name="Schmutz J."/>
            <person name="Jabbour D."/>
            <person name="Luo H."/>
            <person name="Baker S.E."/>
            <person name="Pisabarro A.G."/>
            <person name="Walton J.D."/>
            <person name="Blanchette R.A."/>
            <person name="Henrissat B."/>
            <person name="Martin F."/>
            <person name="Cullen D."/>
            <person name="Hibbett D.S."/>
            <person name="Grigoriev I.V."/>
        </authorList>
    </citation>
    <scope>NUCLEOTIDE SEQUENCE [LARGE SCALE GENOMIC DNA]</scope>
    <source>
        <strain evidence="5">PC15</strain>
    </source>
</reference>
<evidence type="ECO:0000256" key="2">
    <source>
        <dbReference type="ARBA" id="ARBA00022840"/>
    </source>
</evidence>
<sequence>MSDSHLLSQTANLSTDVPAFSRGTKLEGRLSTLELFWRDHYDWLLEKGYQLRSRYRPDWKPSWEGTGKLRFNYSDNVHPTHGSVLDAERSSDGELLMLKRISKSLHPFEVEIGQLFSAKPLADNPQNHCVPIYEALQTPDDDNQYILVMPLLRSFDHPRFDTLGEAVEFFRQIFQGLQFMHQHHVAHRDATKLNVMMDARPLYPERYHPFMPWRTLDLSRHASHYTRTQKPVKYYLTDFGLSRRYKPEDRPPLEDIIEGGDKSVPEFSTSDACDPFPSDVYTIGNLVKTCFIEVRSSTLNSVGQGFGFMKPLVADMTQEDPSKRPTMDEVVTRFEQIRKGLSPWKLRSRVVKKRDSYVDGVFHGIRHWRRRLVFMIQNVPPLPTP</sequence>
<dbReference type="VEuPathDB" id="FungiDB:PLEOSDRAFT_1041420"/>
<dbReference type="InterPro" id="IPR000719">
    <property type="entry name" value="Prot_kinase_dom"/>
</dbReference>
<accession>A0A067NKX5</accession>
<dbReference type="SUPFAM" id="SSF56112">
    <property type="entry name" value="Protein kinase-like (PK-like)"/>
    <property type="match status" value="1"/>
</dbReference>
<evidence type="ECO:0000313" key="5">
    <source>
        <dbReference type="Proteomes" id="UP000027073"/>
    </source>
</evidence>
<protein>
    <recommendedName>
        <fullName evidence="3">Protein kinase domain-containing protein</fullName>
    </recommendedName>
</protein>
<evidence type="ECO:0000313" key="4">
    <source>
        <dbReference type="EMBL" id="KDQ27680.1"/>
    </source>
</evidence>
<dbReference type="InterPro" id="IPR011009">
    <property type="entry name" value="Kinase-like_dom_sf"/>
</dbReference>
<gene>
    <name evidence="4" type="ORF">PLEOSDRAFT_1041420</name>
</gene>
<dbReference type="EMBL" id="KL198008">
    <property type="protein sequence ID" value="KDQ27680.1"/>
    <property type="molecule type" value="Genomic_DNA"/>
</dbReference>
<dbReference type="GO" id="GO:0004674">
    <property type="term" value="F:protein serine/threonine kinase activity"/>
    <property type="evidence" value="ECO:0007669"/>
    <property type="project" value="TreeGrafter"/>
</dbReference>
<dbReference type="PROSITE" id="PS50011">
    <property type="entry name" value="PROTEIN_KINASE_DOM"/>
    <property type="match status" value="1"/>
</dbReference>
<organism evidence="4 5">
    <name type="scientific">Pleurotus ostreatus (strain PC15)</name>
    <name type="common">Oyster mushroom</name>
    <dbReference type="NCBI Taxonomy" id="1137138"/>
    <lineage>
        <taxon>Eukaryota</taxon>
        <taxon>Fungi</taxon>
        <taxon>Dikarya</taxon>
        <taxon>Basidiomycota</taxon>
        <taxon>Agaricomycotina</taxon>
        <taxon>Agaricomycetes</taxon>
        <taxon>Agaricomycetidae</taxon>
        <taxon>Agaricales</taxon>
        <taxon>Pleurotineae</taxon>
        <taxon>Pleurotaceae</taxon>
        <taxon>Pleurotus</taxon>
    </lineage>
</organism>
<keyword evidence="2" id="KW-0067">ATP-binding</keyword>
<dbReference type="AlphaFoldDB" id="A0A067NKX5"/>
<dbReference type="PANTHER" id="PTHR24346:SF30">
    <property type="entry name" value="MATERNAL EMBRYONIC LEUCINE ZIPPER KINASE"/>
    <property type="match status" value="1"/>
</dbReference>
<evidence type="ECO:0000259" key="3">
    <source>
        <dbReference type="PROSITE" id="PS50011"/>
    </source>
</evidence>